<keyword evidence="6 9" id="KW-1133">Transmembrane helix</keyword>
<comment type="similarity">
    <text evidence="2">Belongs to the dpy-19 family.</text>
</comment>
<evidence type="ECO:0000256" key="6">
    <source>
        <dbReference type="ARBA" id="ARBA00022989"/>
    </source>
</evidence>
<dbReference type="InterPro" id="IPR047462">
    <property type="entry name" value="Dpy19"/>
</dbReference>
<keyword evidence="11" id="KW-1185">Reference proteome</keyword>
<feature type="transmembrane region" description="Helical" evidence="9">
    <location>
        <begin position="500"/>
        <end position="518"/>
    </location>
</feature>
<feature type="region of interest" description="Disordered" evidence="8">
    <location>
        <begin position="1"/>
        <end position="42"/>
    </location>
</feature>
<dbReference type="InterPro" id="IPR018732">
    <property type="entry name" value="Dpy-19/Dpy-19-like"/>
</dbReference>
<dbReference type="CDD" id="cd20177">
    <property type="entry name" value="Dpy19"/>
    <property type="match status" value="1"/>
</dbReference>
<accession>A0A8S1BVJ6</accession>
<comment type="subcellular location">
    <subcellularLocation>
        <location evidence="1">Membrane</location>
        <topology evidence="1">Multi-pass membrane protein</topology>
    </subcellularLocation>
</comment>
<keyword evidence="3" id="KW-0328">Glycosyltransferase</keyword>
<reference evidence="10 11" key="1">
    <citation type="submission" date="2020-04" db="EMBL/GenBank/DDBJ databases">
        <authorList>
            <person name="Alioto T."/>
            <person name="Alioto T."/>
            <person name="Gomez Garrido J."/>
        </authorList>
    </citation>
    <scope>NUCLEOTIDE SEQUENCE [LARGE SCALE GENOMIC DNA]</scope>
</reference>
<organism evidence="10 11">
    <name type="scientific">Cloeon dipterum</name>
    <dbReference type="NCBI Taxonomy" id="197152"/>
    <lineage>
        <taxon>Eukaryota</taxon>
        <taxon>Metazoa</taxon>
        <taxon>Ecdysozoa</taxon>
        <taxon>Arthropoda</taxon>
        <taxon>Hexapoda</taxon>
        <taxon>Insecta</taxon>
        <taxon>Pterygota</taxon>
        <taxon>Palaeoptera</taxon>
        <taxon>Ephemeroptera</taxon>
        <taxon>Pisciforma</taxon>
        <taxon>Baetidae</taxon>
        <taxon>Cloeon</taxon>
    </lineage>
</organism>
<comment type="caution">
    <text evidence="10">The sequence shown here is derived from an EMBL/GenBank/DDBJ whole genome shotgun (WGS) entry which is preliminary data.</text>
</comment>
<evidence type="ECO:0000256" key="1">
    <source>
        <dbReference type="ARBA" id="ARBA00004141"/>
    </source>
</evidence>
<dbReference type="PANTHER" id="PTHR31488:SF1">
    <property type="entry name" value="C-MANNOSYLTRANSFERASE DPY19L1"/>
    <property type="match status" value="1"/>
</dbReference>
<sequence>MAVKQASGAAAEKKKPVAVISPQKKEKPVKSGRYEKAKDSSRAQSVSNARRLYYAIAIALNAFGFACLHMYHVSTMFENDRHFSHLSNLEREMTFRTEMGLYYFYYKTIIEAPSFSDGLVLILNDNVTEYPSVINTLKRFNLYPEIVIGAAYRLFAGVTGWLQIPTKQCWQVERGGGLSPVLSCEGIGDPMYFYLQAVWVCAGLTAALIFIFGTYLSKTFAGGLISVLCFFFNHGESTRVQWTPPLRESFAYPFLLAQMLSLCFLLRDARMCWKEGLLLATTTVCSLVTWQFSQFVLATQIVAVLILFAAGIVKKHILLLILLLVAAAVHHSLLLLVGNELLASSFLVSLLAASLLAILLLEPAIRRLPLLLRGALTLIVCSLTALFLRSRLTAFLNSNDDAHILNLLRAKLGNYKDFHTLLYTCSPEFDFLPVDYLKKIGETLLLPTVTVVLLAVAVQCVSAIINYCSQESLTESEQKSKESEAAKCSADISKFVDAEVLYFILQTASFALMAAMIMRLKLFLTPNLCILASLLASRKFFSVIKSRAVHWAVIAVVLSGMCVRGMQNLSHQRSIMGEYSNLALEQLLDWVETETPKEAVFAGPMPVMANLLLSTRRPIVNHPHYEDAGLRERTKNVYTIFSRRSPQEVYKILSQMRVQFVVLEESWCFRESKKGCGMVDLWDVEEPENRHQPPLCPRLFLQSAAPFEKVYTNSEYVVLWLHSQYVELSPMKEYKL</sequence>
<feature type="transmembrane region" description="Helical" evidence="9">
    <location>
        <begin position="370"/>
        <end position="388"/>
    </location>
</feature>
<evidence type="ECO:0000256" key="9">
    <source>
        <dbReference type="SAM" id="Phobius"/>
    </source>
</evidence>
<proteinExistence type="inferred from homology"/>
<gene>
    <name evidence="10" type="ORF">CLODIP_2_CD02230</name>
</gene>
<evidence type="ECO:0000313" key="11">
    <source>
        <dbReference type="Proteomes" id="UP000494165"/>
    </source>
</evidence>
<dbReference type="Proteomes" id="UP000494165">
    <property type="component" value="Unassembled WGS sequence"/>
</dbReference>
<dbReference type="GO" id="GO:0000030">
    <property type="term" value="F:mannosyltransferase activity"/>
    <property type="evidence" value="ECO:0007669"/>
    <property type="project" value="InterPro"/>
</dbReference>
<evidence type="ECO:0000256" key="2">
    <source>
        <dbReference type="ARBA" id="ARBA00008744"/>
    </source>
</evidence>
<evidence type="ECO:0000256" key="8">
    <source>
        <dbReference type="SAM" id="MobiDB-lite"/>
    </source>
</evidence>
<keyword evidence="7 9" id="KW-0472">Membrane</keyword>
<feature type="transmembrane region" description="Helical" evidence="9">
    <location>
        <begin position="219"/>
        <end position="237"/>
    </location>
</feature>
<evidence type="ECO:0000256" key="3">
    <source>
        <dbReference type="ARBA" id="ARBA00022676"/>
    </source>
</evidence>
<feature type="transmembrane region" description="Helical" evidence="9">
    <location>
        <begin position="342"/>
        <end position="361"/>
    </location>
</feature>
<evidence type="ECO:0000256" key="4">
    <source>
        <dbReference type="ARBA" id="ARBA00022679"/>
    </source>
</evidence>
<feature type="transmembrane region" description="Helical" evidence="9">
    <location>
        <begin position="52"/>
        <end position="71"/>
    </location>
</feature>
<evidence type="ECO:0008006" key="12">
    <source>
        <dbReference type="Google" id="ProtNLM"/>
    </source>
</evidence>
<dbReference type="GO" id="GO:0005637">
    <property type="term" value="C:nuclear inner membrane"/>
    <property type="evidence" value="ECO:0007669"/>
    <property type="project" value="TreeGrafter"/>
</dbReference>
<feature type="transmembrane region" description="Helical" evidence="9">
    <location>
        <begin position="444"/>
        <end position="468"/>
    </location>
</feature>
<dbReference type="PANTHER" id="PTHR31488">
    <property type="entry name" value="DPY-19-LIKE 1, LIKE (H. SAPIENS)"/>
    <property type="match status" value="1"/>
</dbReference>
<dbReference type="Pfam" id="PF10034">
    <property type="entry name" value="Dpy19"/>
    <property type="match status" value="1"/>
</dbReference>
<feature type="transmembrane region" description="Helical" evidence="9">
    <location>
        <begin position="192"/>
        <end position="213"/>
    </location>
</feature>
<name>A0A8S1BVJ6_9INSE</name>
<dbReference type="OrthoDB" id="6019623at2759"/>
<feature type="transmembrane region" description="Helical" evidence="9">
    <location>
        <begin position="287"/>
        <end position="310"/>
    </location>
</feature>
<evidence type="ECO:0000256" key="7">
    <source>
        <dbReference type="ARBA" id="ARBA00023136"/>
    </source>
</evidence>
<evidence type="ECO:0000313" key="10">
    <source>
        <dbReference type="EMBL" id="CAB3363576.1"/>
    </source>
</evidence>
<evidence type="ECO:0000256" key="5">
    <source>
        <dbReference type="ARBA" id="ARBA00022692"/>
    </source>
</evidence>
<dbReference type="AlphaFoldDB" id="A0A8S1BVJ6"/>
<protein>
    <recommendedName>
        <fullName evidence="12">C-mannosyltransferase DPY19L1</fullName>
    </recommendedName>
</protein>
<feature type="transmembrane region" description="Helical" evidence="9">
    <location>
        <begin position="317"/>
        <end position="336"/>
    </location>
</feature>
<dbReference type="EMBL" id="CADEPI010000012">
    <property type="protein sequence ID" value="CAB3363576.1"/>
    <property type="molecule type" value="Genomic_DNA"/>
</dbReference>
<keyword evidence="4" id="KW-0808">Transferase</keyword>
<feature type="compositionally biased region" description="Basic and acidic residues" evidence="8">
    <location>
        <begin position="23"/>
        <end position="41"/>
    </location>
</feature>
<keyword evidence="5 9" id="KW-0812">Transmembrane</keyword>